<gene>
    <name evidence="14" type="ordered locus">tll0660</name>
</gene>
<evidence type="ECO:0000313" key="15">
    <source>
        <dbReference type="Proteomes" id="UP000000440"/>
    </source>
</evidence>
<evidence type="ECO:0000259" key="13">
    <source>
        <dbReference type="Pfam" id="PF12483"/>
    </source>
</evidence>
<evidence type="ECO:0000256" key="12">
    <source>
        <dbReference type="SAM" id="Phobius"/>
    </source>
</evidence>
<evidence type="ECO:0000256" key="6">
    <source>
        <dbReference type="ARBA" id="ARBA00022723"/>
    </source>
</evidence>
<feature type="transmembrane region" description="Helical" evidence="12">
    <location>
        <begin position="6"/>
        <end position="22"/>
    </location>
</feature>
<dbReference type="Pfam" id="PF12483">
    <property type="entry name" value="GIDE"/>
    <property type="match status" value="1"/>
</dbReference>
<comment type="subcellular location">
    <subcellularLocation>
        <location evidence="2">Membrane</location>
        <topology evidence="2">Multi-pass membrane protein</topology>
    </subcellularLocation>
</comment>
<evidence type="ECO:0000256" key="10">
    <source>
        <dbReference type="ARBA" id="ARBA00022989"/>
    </source>
</evidence>
<dbReference type="AlphaFoldDB" id="Q8DL39"/>
<comment type="catalytic activity">
    <reaction evidence="1">
        <text>S-ubiquitinyl-[E2 ubiquitin-conjugating enzyme]-L-cysteine + [acceptor protein]-L-lysine = [E2 ubiquitin-conjugating enzyme]-L-cysteine + N(6)-ubiquitinyl-[acceptor protein]-L-lysine.</text>
        <dbReference type="EC" id="2.3.2.27"/>
    </reaction>
</comment>
<dbReference type="InterPro" id="IPR044231">
    <property type="entry name" value="SP1/SPL1"/>
</dbReference>
<keyword evidence="5 12" id="KW-0812">Transmembrane</keyword>
<keyword evidence="11 12" id="KW-0472">Membrane</keyword>
<evidence type="ECO:0000256" key="9">
    <source>
        <dbReference type="ARBA" id="ARBA00022833"/>
    </source>
</evidence>
<evidence type="ECO:0000256" key="4">
    <source>
        <dbReference type="ARBA" id="ARBA00022679"/>
    </source>
</evidence>
<dbReference type="GO" id="GO:0061630">
    <property type="term" value="F:ubiquitin protein ligase activity"/>
    <property type="evidence" value="ECO:0007669"/>
    <property type="project" value="UniProtKB-EC"/>
</dbReference>
<evidence type="ECO:0000256" key="5">
    <source>
        <dbReference type="ARBA" id="ARBA00022692"/>
    </source>
</evidence>
<evidence type="ECO:0000256" key="1">
    <source>
        <dbReference type="ARBA" id="ARBA00000900"/>
    </source>
</evidence>
<evidence type="ECO:0000256" key="7">
    <source>
        <dbReference type="ARBA" id="ARBA00022771"/>
    </source>
</evidence>
<keyword evidence="10 12" id="KW-1133">Transmembrane helix</keyword>
<keyword evidence="4" id="KW-0808">Transferase</keyword>
<proteinExistence type="predicted"/>
<evidence type="ECO:0000256" key="11">
    <source>
        <dbReference type="ARBA" id="ARBA00023136"/>
    </source>
</evidence>
<evidence type="ECO:0000313" key="14">
    <source>
        <dbReference type="EMBL" id="BAC08211.1"/>
    </source>
</evidence>
<dbReference type="GO" id="GO:0008270">
    <property type="term" value="F:zinc ion binding"/>
    <property type="evidence" value="ECO:0007669"/>
    <property type="project" value="UniProtKB-KW"/>
</dbReference>
<dbReference type="EC" id="2.3.2.27" evidence="3"/>
<feature type="domain" description="E3 Ubiquitin ligase MUL1-like" evidence="13">
    <location>
        <begin position="94"/>
        <end position="248"/>
    </location>
</feature>
<dbReference type="eggNOG" id="COG1704">
    <property type="taxonomic scope" value="Bacteria"/>
</dbReference>
<keyword evidence="6" id="KW-0479">Metal-binding</keyword>
<keyword evidence="8" id="KW-0833">Ubl conjugation pathway</keyword>
<accession>Q8DL39</accession>
<evidence type="ECO:0000256" key="3">
    <source>
        <dbReference type="ARBA" id="ARBA00012483"/>
    </source>
</evidence>
<evidence type="ECO:0000256" key="8">
    <source>
        <dbReference type="ARBA" id="ARBA00022786"/>
    </source>
</evidence>
<reference evidence="14 15" key="1">
    <citation type="journal article" date="2002" name="DNA Res.">
        <title>Complete genome structure of the thermophilic cyanobacterium Thermosynechococcus elongatus BP-1.</title>
        <authorList>
            <person name="Nakamura Y."/>
            <person name="Kaneko T."/>
            <person name="Sato S."/>
            <person name="Ikeuchi M."/>
            <person name="Katoh H."/>
            <person name="Sasamoto S."/>
            <person name="Watanabe A."/>
            <person name="Iriguchi M."/>
            <person name="Kawashima K."/>
            <person name="Kimura T."/>
            <person name="Kishida Y."/>
            <person name="Kiyokawa C."/>
            <person name="Kohara M."/>
            <person name="Matsumoto M."/>
            <person name="Matsuno A."/>
            <person name="Nakazaki N."/>
            <person name="Shimpo S."/>
            <person name="Sugimoto M."/>
            <person name="Takeuchi C."/>
            <person name="Yamada M."/>
            <person name="Tabata S."/>
        </authorList>
    </citation>
    <scope>NUCLEOTIDE SEQUENCE [LARGE SCALE GENOMIC DNA]</scope>
    <source>
        <strain evidence="15">IAM M-273 / NIES-2133 / BP-1</strain>
    </source>
</reference>
<organism evidence="14 15">
    <name type="scientific">Thermosynechococcus vestitus (strain NIES-2133 / IAM M-273 / BP-1)</name>
    <dbReference type="NCBI Taxonomy" id="197221"/>
    <lineage>
        <taxon>Bacteria</taxon>
        <taxon>Bacillati</taxon>
        <taxon>Cyanobacteriota</taxon>
        <taxon>Cyanophyceae</taxon>
        <taxon>Acaryochloridales</taxon>
        <taxon>Thermosynechococcaceae</taxon>
        <taxon>Thermosynechococcus</taxon>
    </lineage>
</organism>
<protein>
    <recommendedName>
        <fullName evidence="3">RING-type E3 ubiquitin transferase</fullName>
        <ecNumber evidence="3">2.3.2.27</ecNumber>
    </recommendedName>
</protein>
<keyword evidence="9" id="KW-0862">Zinc</keyword>
<keyword evidence="7" id="KW-0863">Zinc-finger</keyword>
<dbReference type="PANTHER" id="PTHR47568">
    <property type="match status" value="1"/>
</dbReference>
<dbReference type="EMBL" id="BA000039">
    <property type="protein sequence ID" value="BAC08211.1"/>
    <property type="molecule type" value="Genomic_DNA"/>
</dbReference>
<dbReference type="KEGG" id="tel:tll0660"/>
<sequence>MGVLGGILLVIAVLVLCGWWDYRLKVRALNLAVSSTPAQLHELQRRVAQEIGGGYLQEYVKISGQIVADRPLVSELKRLPCVHYRLCVSRVYKTTESHEDGSSETKYRHEILSSNTQTIPFRLRDGDMEIYVDPRGAEIETVQVLNEFQEDNNTTHLAFGRFQMDLSSLPKHSDTVGYRYEEWILPVNQQVFVVGTASDERGKLRIRRPHQKGQLFFISLESEENLTKKVRQYARASIIAAGVFSGLGILLILL</sequence>
<dbReference type="InterPro" id="IPR022170">
    <property type="entry name" value="MUL1-like"/>
</dbReference>
<keyword evidence="15" id="KW-1185">Reference proteome</keyword>
<dbReference type="GO" id="GO:0016020">
    <property type="term" value="C:membrane"/>
    <property type="evidence" value="ECO:0007669"/>
    <property type="project" value="UniProtKB-SubCell"/>
</dbReference>
<feature type="transmembrane region" description="Helical" evidence="12">
    <location>
        <begin position="233"/>
        <end position="253"/>
    </location>
</feature>
<dbReference type="Proteomes" id="UP000000440">
    <property type="component" value="Chromosome"/>
</dbReference>
<dbReference type="RefSeq" id="WP_011056507.1">
    <property type="nucleotide sequence ID" value="NC_004113.1"/>
</dbReference>
<name>Q8DL39_THEVB</name>
<dbReference type="PANTHER" id="PTHR47568:SF2">
    <property type="entry name" value="E3 UBIQUITIN-PROTEIN LIGASE SP1-RELATED"/>
    <property type="match status" value="1"/>
</dbReference>
<dbReference type="EnsemblBacteria" id="BAC08211">
    <property type="protein sequence ID" value="BAC08211"/>
    <property type="gene ID" value="BAC08211"/>
</dbReference>
<dbReference type="GO" id="GO:0016567">
    <property type="term" value="P:protein ubiquitination"/>
    <property type="evidence" value="ECO:0007669"/>
    <property type="project" value="InterPro"/>
</dbReference>
<dbReference type="STRING" id="197221.gene:10747250"/>
<evidence type="ECO:0000256" key="2">
    <source>
        <dbReference type="ARBA" id="ARBA00004141"/>
    </source>
</evidence>